<name>A0A075HY73_9ARCH</name>
<reference evidence="2" key="1">
    <citation type="journal article" date="2014" name="Genome Biol. Evol.">
        <title>Pangenome evidence for extensive interdomain horizontal transfer affecting lineage core and shell genes in uncultured planktonic thaumarchaeota and euryarchaeota.</title>
        <authorList>
            <person name="Deschamps P."/>
            <person name="Zivanovic Y."/>
            <person name="Moreira D."/>
            <person name="Rodriguez-Valera F."/>
            <person name="Lopez-Garcia P."/>
        </authorList>
    </citation>
    <scope>NUCLEOTIDE SEQUENCE</scope>
</reference>
<accession>A0A075HY73</accession>
<keyword evidence="1" id="KW-0812">Transmembrane</keyword>
<dbReference type="EMBL" id="KF901169">
    <property type="protein sequence ID" value="AIF20599.1"/>
    <property type="molecule type" value="Genomic_DNA"/>
</dbReference>
<dbReference type="AlphaFoldDB" id="A0A075HY73"/>
<evidence type="ECO:0000256" key="1">
    <source>
        <dbReference type="SAM" id="Phobius"/>
    </source>
</evidence>
<sequence>MRLGHILIIVFILIPGIDATSKEVTSISISVSDNNLQNNIVEISANLQNNNAQPISGQVLVFYINDRIFANRITDETGASNIQFQALEELYKVQIIFEGSELHHESVSETVIVEKTNQENTMEQDIPSELLIVIAVLTLGIVGSGILYYLNKVSKN</sequence>
<feature type="transmembrane region" description="Helical" evidence="1">
    <location>
        <begin position="130"/>
        <end position="150"/>
    </location>
</feature>
<evidence type="ECO:0000313" key="2">
    <source>
        <dbReference type="EMBL" id="AIF20599.1"/>
    </source>
</evidence>
<keyword evidence="1" id="KW-0472">Membrane</keyword>
<proteinExistence type="predicted"/>
<protein>
    <submittedName>
        <fullName evidence="2">Uncharacterized protein</fullName>
    </submittedName>
</protein>
<organism evidence="2">
    <name type="scientific">uncultured marine thaumarchaeote KM3_90_H07</name>
    <dbReference type="NCBI Taxonomy" id="1456345"/>
    <lineage>
        <taxon>Archaea</taxon>
        <taxon>Nitrososphaerota</taxon>
        <taxon>environmental samples</taxon>
    </lineage>
</organism>
<keyword evidence="1" id="KW-1133">Transmembrane helix</keyword>